<feature type="compositionally biased region" description="Low complexity" evidence="1">
    <location>
        <begin position="128"/>
        <end position="144"/>
    </location>
</feature>
<evidence type="ECO:0000256" key="1">
    <source>
        <dbReference type="SAM" id="MobiDB-lite"/>
    </source>
</evidence>
<evidence type="ECO:0000313" key="2">
    <source>
        <dbReference type="EMBL" id="RDW59303.1"/>
    </source>
</evidence>
<gene>
    <name evidence="2" type="ORF">DSM5745_10998</name>
</gene>
<dbReference type="RefSeq" id="XP_026598337.1">
    <property type="nucleotide sequence ID" value="XM_026753014.1"/>
</dbReference>
<comment type="caution">
    <text evidence="2">The sequence shown here is derived from an EMBL/GenBank/DDBJ whole genome shotgun (WGS) entry which is preliminary data.</text>
</comment>
<organism evidence="2 3">
    <name type="scientific">Aspergillus mulundensis</name>
    <dbReference type="NCBI Taxonomy" id="1810919"/>
    <lineage>
        <taxon>Eukaryota</taxon>
        <taxon>Fungi</taxon>
        <taxon>Dikarya</taxon>
        <taxon>Ascomycota</taxon>
        <taxon>Pezizomycotina</taxon>
        <taxon>Eurotiomycetes</taxon>
        <taxon>Eurotiomycetidae</taxon>
        <taxon>Eurotiales</taxon>
        <taxon>Aspergillaceae</taxon>
        <taxon>Aspergillus</taxon>
        <taxon>Aspergillus subgen. Nidulantes</taxon>
    </lineage>
</organism>
<name>A0A3D8QBS8_9EURO</name>
<dbReference type="AlphaFoldDB" id="A0A3D8QBS8"/>
<accession>A0A3D8QBS8</accession>
<sequence length="175" mass="18976">MSRRNTSTGACGIFGTKGWRSLWMEEADYWTIKSIFETIGLHMGLCMCLHLSVATAVEMLMVSNGRSSDRGEGILGLQTPLAGAVNPGAVRAAAGRVVRLDSAQSWTRGRVPAAFIRSRNESFLDSRPSWSGTSTPAAAPPQSTAEEDEDEGDEMKSQPNSLRLRGMLRSQCLCH</sequence>
<proteinExistence type="predicted"/>
<feature type="region of interest" description="Disordered" evidence="1">
    <location>
        <begin position="124"/>
        <end position="164"/>
    </location>
</feature>
<reference evidence="2 3" key="1">
    <citation type="journal article" date="2018" name="IMA Fungus">
        <title>IMA Genome-F 9: Draft genome sequence of Annulohypoxylon stygium, Aspergillus mulundensis, Berkeleyomyces basicola (syn. Thielaviopsis basicola), Ceratocystis smalleyi, two Cercospora beticola strains, Coleophoma cylindrospora, Fusarium fracticaudum, Phialophora cf. hyalina, and Morchella septimelata.</title>
        <authorList>
            <person name="Wingfield B.D."/>
            <person name="Bills G.F."/>
            <person name="Dong Y."/>
            <person name="Huang W."/>
            <person name="Nel W.J."/>
            <person name="Swalarsk-Parry B.S."/>
            <person name="Vaghefi N."/>
            <person name="Wilken P.M."/>
            <person name="An Z."/>
            <person name="de Beer Z.W."/>
            <person name="De Vos L."/>
            <person name="Chen L."/>
            <person name="Duong T.A."/>
            <person name="Gao Y."/>
            <person name="Hammerbacher A."/>
            <person name="Kikkert J.R."/>
            <person name="Li Y."/>
            <person name="Li H."/>
            <person name="Li K."/>
            <person name="Li Q."/>
            <person name="Liu X."/>
            <person name="Ma X."/>
            <person name="Naidoo K."/>
            <person name="Pethybridge S.J."/>
            <person name="Sun J."/>
            <person name="Steenkamp E.T."/>
            <person name="van der Nest M.A."/>
            <person name="van Wyk S."/>
            <person name="Wingfield M.J."/>
            <person name="Xiong C."/>
            <person name="Yue Q."/>
            <person name="Zhang X."/>
        </authorList>
    </citation>
    <scope>NUCLEOTIDE SEQUENCE [LARGE SCALE GENOMIC DNA]</scope>
    <source>
        <strain evidence="2 3">DSM 5745</strain>
    </source>
</reference>
<dbReference type="GeneID" id="38121368"/>
<keyword evidence="3" id="KW-1185">Reference proteome</keyword>
<protein>
    <submittedName>
        <fullName evidence="2">Uncharacterized protein</fullName>
    </submittedName>
</protein>
<dbReference type="Proteomes" id="UP000256690">
    <property type="component" value="Unassembled WGS sequence"/>
</dbReference>
<dbReference type="EMBL" id="PVWQ01000019">
    <property type="protein sequence ID" value="RDW59303.1"/>
    <property type="molecule type" value="Genomic_DNA"/>
</dbReference>
<evidence type="ECO:0000313" key="3">
    <source>
        <dbReference type="Proteomes" id="UP000256690"/>
    </source>
</evidence>